<dbReference type="Proteomes" id="UP000824260">
    <property type="component" value="Unassembled WGS sequence"/>
</dbReference>
<comment type="caution">
    <text evidence="1">The sequence shown here is derived from an EMBL/GenBank/DDBJ whole genome shotgun (WGS) entry which is preliminary data.</text>
</comment>
<accession>A0A9D0ZKI3</accession>
<evidence type="ECO:0000313" key="2">
    <source>
        <dbReference type="Proteomes" id="UP000824260"/>
    </source>
</evidence>
<protein>
    <submittedName>
        <fullName evidence="1">Uncharacterized protein</fullName>
    </submittedName>
</protein>
<dbReference type="AlphaFoldDB" id="A0A9D0ZKI3"/>
<evidence type="ECO:0000313" key="1">
    <source>
        <dbReference type="EMBL" id="HIQ81926.1"/>
    </source>
</evidence>
<dbReference type="EMBL" id="DVFZ01000025">
    <property type="protein sequence ID" value="HIQ81926.1"/>
    <property type="molecule type" value="Genomic_DNA"/>
</dbReference>
<reference evidence="1" key="1">
    <citation type="submission" date="2020-10" db="EMBL/GenBank/DDBJ databases">
        <authorList>
            <person name="Gilroy R."/>
        </authorList>
    </citation>
    <scope>NUCLEOTIDE SEQUENCE</scope>
    <source>
        <strain evidence="1">ChiSjej6B24-2974</strain>
    </source>
</reference>
<gene>
    <name evidence="1" type="ORF">IAA52_02360</name>
</gene>
<proteinExistence type="predicted"/>
<organism evidence="1 2">
    <name type="scientific">Candidatus Pullichristensenella stercorigallinarum</name>
    <dbReference type="NCBI Taxonomy" id="2840909"/>
    <lineage>
        <taxon>Bacteria</taxon>
        <taxon>Bacillati</taxon>
        <taxon>Bacillota</taxon>
        <taxon>Clostridia</taxon>
        <taxon>Candidatus Pullichristensenella</taxon>
    </lineage>
</organism>
<reference evidence="1" key="2">
    <citation type="journal article" date="2021" name="PeerJ">
        <title>Extensive microbial diversity within the chicken gut microbiome revealed by metagenomics and culture.</title>
        <authorList>
            <person name="Gilroy R."/>
            <person name="Ravi A."/>
            <person name="Getino M."/>
            <person name="Pursley I."/>
            <person name="Horton D.L."/>
            <person name="Alikhan N.F."/>
            <person name="Baker D."/>
            <person name="Gharbi K."/>
            <person name="Hall N."/>
            <person name="Watson M."/>
            <person name="Adriaenssens E.M."/>
            <person name="Foster-Nyarko E."/>
            <person name="Jarju S."/>
            <person name="Secka A."/>
            <person name="Antonio M."/>
            <person name="Oren A."/>
            <person name="Chaudhuri R.R."/>
            <person name="La Ragione R."/>
            <person name="Hildebrand F."/>
            <person name="Pallen M.J."/>
        </authorList>
    </citation>
    <scope>NUCLEOTIDE SEQUENCE</scope>
    <source>
        <strain evidence="1">ChiSjej6B24-2974</strain>
    </source>
</reference>
<sequence length="366" mass="39273">METRRTGRLPLGAALLIVAVICALSVLGAYLAQQFFGQRSYGEYTTVSLTGNEGVQVSGNGFIYYNGSTLASVSSDGGAGWTYMVGANASFDASASGVAAWNGQTLTVIERETGNTLYSGSMDAEILSAKAGALYTAALLAPEHDSTVVLLENGGREIDRLTFADQTVLDYGFFSGDSLFWIMTLDTSGTVPTTAISTYRPGRMIVGSITDSQQLMYQVMFQSSQVVCAGTTHLKVYDYTGREDESKRTLIYGWYLAAVEEGVDDPMMAFVPDAQYGTGSDMRDVRMIRSNADQIVRMPFSCIALVAKGDCVYGFSEDGHVMVARVGQQKVDAYLLEVPAAQVYGVTDDRVAVMGSGNTVYLVTLP</sequence>
<name>A0A9D0ZKI3_9FIRM</name>